<sequence length="75" mass="8496">MAADAVFNTLTRHRTTLEAHCPWPWLNVNARLKAWDTFDLNIVPVNGKDTFHATVGKAYQNAIPVDIRVEYSELA</sequence>
<dbReference type="Proteomes" id="UP001152320">
    <property type="component" value="Chromosome 4"/>
</dbReference>
<gene>
    <name evidence="1" type="ORF">HOLleu_10964</name>
</gene>
<dbReference type="EMBL" id="JAIZAY010000004">
    <property type="protein sequence ID" value="KAJ8043735.1"/>
    <property type="molecule type" value="Genomic_DNA"/>
</dbReference>
<evidence type="ECO:0000313" key="1">
    <source>
        <dbReference type="EMBL" id="KAJ8043735.1"/>
    </source>
</evidence>
<protein>
    <submittedName>
        <fullName evidence="1">Uncharacterized protein</fullName>
    </submittedName>
</protein>
<dbReference type="OrthoDB" id="8060926at2759"/>
<accession>A0A9Q1CF11</accession>
<proteinExistence type="predicted"/>
<organism evidence="1 2">
    <name type="scientific">Holothuria leucospilota</name>
    <name type="common">Black long sea cucumber</name>
    <name type="synonym">Mertensiothuria leucospilota</name>
    <dbReference type="NCBI Taxonomy" id="206669"/>
    <lineage>
        <taxon>Eukaryota</taxon>
        <taxon>Metazoa</taxon>
        <taxon>Echinodermata</taxon>
        <taxon>Eleutherozoa</taxon>
        <taxon>Echinozoa</taxon>
        <taxon>Holothuroidea</taxon>
        <taxon>Aspidochirotacea</taxon>
        <taxon>Aspidochirotida</taxon>
        <taxon>Holothuriidae</taxon>
        <taxon>Holothuria</taxon>
    </lineage>
</organism>
<keyword evidence="2" id="KW-1185">Reference proteome</keyword>
<evidence type="ECO:0000313" key="2">
    <source>
        <dbReference type="Proteomes" id="UP001152320"/>
    </source>
</evidence>
<dbReference type="AlphaFoldDB" id="A0A9Q1CF11"/>
<reference evidence="1" key="1">
    <citation type="submission" date="2021-10" db="EMBL/GenBank/DDBJ databases">
        <title>Tropical sea cucumber genome reveals ecological adaptation and Cuvierian tubules defense mechanism.</title>
        <authorList>
            <person name="Chen T."/>
        </authorList>
    </citation>
    <scope>NUCLEOTIDE SEQUENCE</scope>
    <source>
        <strain evidence="1">Nanhai2018</strain>
        <tissue evidence="1">Muscle</tissue>
    </source>
</reference>
<name>A0A9Q1CF11_HOLLE</name>
<comment type="caution">
    <text evidence="1">The sequence shown here is derived from an EMBL/GenBank/DDBJ whole genome shotgun (WGS) entry which is preliminary data.</text>
</comment>